<evidence type="ECO:0000256" key="4">
    <source>
        <dbReference type="ARBA" id="ARBA00022741"/>
    </source>
</evidence>
<dbReference type="HAMAP" id="MF_01892">
    <property type="entry name" value="tRNA_Ile2_agm2C_synt"/>
    <property type="match status" value="1"/>
</dbReference>
<keyword evidence="2 6" id="KW-0436">Ligase</keyword>
<dbReference type="PANTHER" id="PTHR40705:SF1">
    <property type="entry name" value="TRNA(ILE2) 2-AGMATINYLCYTIDINE SYNTHETASE TIAS"/>
    <property type="match status" value="1"/>
</dbReference>
<dbReference type="EMBL" id="CP131062">
    <property type="protein sequence ID" value="WNY28771.1"/>
    <property type="molecule type" value="Genomic_DNA"/>
</dbReference>
<keyword evidence="3 6" id="KW-0819">tRNA processing</keyword>
<dbReference type="PANTHER" id="PTHR40705">
    <property type="entry name" value="TRNA(ILE2) 2-AGMATINYLCYTIDINE SYNTHETASE TIAS"/>
    <property type="match status" value="1"/>
</dbReference>
<comment type="subcellular location">
    <subcellularLocation>
        <location evidence="6">Cytoplasm</location>
    </subcellularLocation>
</comment>
<name>A0AA96VI94_9EURY</name>
<proteinExistence type="inferred from homology"/>
<dbReference type="KEGG" id="mees:MmiEs2_09740"/>
<evidence type="ECO:0000256" key="5">
    <source>
        <dbReference type="ARBA" id="ARBA00022840"/>
    </source>
</evidence>
<evidence type="ECO:0000259" key="7">
    <source>
        <dbReference type="Pfam" id="PF08489"/>
    </source>
</evidence>
<sequence length="441" mass="48760">MLIGIDDTDSNEGMCTTYLAALLADELKAFGTVSDFPYLVRLNPSIPYKTRGNAALGIEISLFDESLESKKELISFATNKIEEYADLSCEKTNPGAVFIFDEAYVSLRRPLNDFFKKAVTDVVEIEEAAAFLKSAESDFSNSVFHISMKNGRGLIGALAVCGAVLNPDWDATYEYLAYRLPKNWGSNGGPKRFVETESLILADKTTAPETWDTIDYDKKSKPFPVCVPGGNDPVLFGIRGDSSDAVLKAAKCVVSEEIERSRVFKTNQGTDAHLILAESFSDMLPLHSYLSKGTVSSKSETIEGGHDIFQIQDDYGNFLKCAAFEPTGDFRHIIRELIPGDEIRVCGSFKNETLNLEKIKILKLAEEFESVNPNCPICGKKTESAGVGQGFRCKKCKTKTESKAEVLIPRKISVGWYEVSPSARRHLSKPLIRYSKDELIS</sequence>
<dbReference type="GO" id="GO:0016879">
    <property type="term" value="F:ligase activity, forming carbon-nitrogen bonds"/>
    <property type="evidence" value="ECO:0007669"/>
    <property type="project" value="UniProtKB-UniRule"/>
</dbReference>
<dbReference type="Proteomes" id="UP001302662">
    <property type="component" value="Chromosome"/>
</dbReference>
<feature type="domain" description="TiaS-like TCKD" evidence="8">
    <location>
        <begin position="3"/>
        <end position="136"/>
    </location>
</feature>
<comment type="similarity">
    <text evidence="6">Belongs to the TiaS family.</text>
</comment>
<organism evidence="10 11">
    <name type="scientific">Methanimicrococcus stummii</name>
    <dbReference type="NCBI Taxonomy" id="3028294"/>
    <lineage>
        <taxon>Archaea</taxon>
        <taxon>Methanobacteriati</taxon>
        <taxon>Methanobacteriota</taxon>
        <taxon>Stenosarchaea group</taxon>
        <taxon>Methanomicrobia</taxon>
        <taxon>Methanosarcinales</taxon>
        <taxon>Methanosarcinaceae</taxon>
        <taxon>Methanimicrococcus</taxon>
    </lineage>
</organism>
<dbReference type="AlphaFoldDB" id="A0AA96VI94"/>
<dbReference type="Pfam" id="PF22641">
    <property type="entry name" value="TiaS_TCKD"/>
    <property type="match status" value="1"/>
</dbReference>
<evidence type="ECO:0000313" key="10">
    <source>
        <dbReference type="EMBL" id="WNY28771.1"/>
    </source>
</evidence>
<evidence type="ECO:0000259" key="8">
    <source>
        <dbReference type="Pfam" id="PF22641"/>
    </source>
</evidence>
<comment type="catalytic activity">
    <reaction evidence="6">
        <text>cytidine(34) in tRNA(Ile2) + agmatine + ATP + H2O = 2-agmatinylcytidine(34) in tRNA(Ile2) + AMP + 2 phosphate + 2 H(+)</text>
        <dbReference type="Rhea" id="RHEA:43608"/>
        <dbReference type="Rhea" id="RHEA-COMP:10625"/>
        <dbReference type="Rhea" id="RHEA-COMP:10626"/>
        <dbReference type="ChEBI" id="CHEBI:15377"/>
        <dbReference type="ChEBI" id="CHEBI:15378"/>
        <dbReference type="ChEBI" id="CHEBI:30616"/>
        <dbReference type="ChEBI" id="CHEBI:43474"/>
        <dbReference type="ChEBI" id="CHEBI:58145"/>
        <dbReference type="ChEBI" id="CHEBI:82748"/>
        <dbReference type="ChEBI" id="CHEBI:83545"/>
        <dbReference type="ChEBI" id="CHEBI:456215"/>
        <dbReference type="EC" id="6.3.4.22"/>
    </reaction>
</comment>
<comment type="function">
    <text evidence="6">ATP-dependent agmatine transferase that catalyzes the formation of 2-agmatinylcytidine (agm2C) at the wobble position (C34) of tRNA(Ile2), converting the codon specificity from AUG to AUA.</text>
</comment>
<gene>
    <name evidence="6" type="primary">tiaS</name>
    <name evidence="10" type="ORF">MmiEs2_09740</name>
</gene>
<keyword evidence="11" id="KW-1185">Reference proteome</keyword>
<evidence type="ECO:0000256" key="6">
    <source>
        <dbReference type="HAMAP-Rule" id="MF_01892"/>
    </source>
</evidence>
<dbReference type="RefSeq" id="WP_316558773.1">
    <property type="nucleotide sequence ID" value="NZ_CP131062.1"/>
</dbReference>
<protein>
    <recommendedName>
        <fullName evidence="6">tRNA(Ile2) 2-agmatinylcytidine synthetase TiaS</fullName>
        <shortName evidence="6">tRNA(Ile2)-agm2C synthetase</shortName>
        <ecNumber evidence="6">6.3.4.22</ecNumber>
    </recommendedName>
    <alternativeName>
        <fullName evidence="6">tRNA(Ile2) agmatidine synthetase</fullName>
    </alternativeName>
</protein>
<dbReference type="Gene3D" id="3.90.600.20">
    <property type="match status" value="1"/>
</dbReference>
<dbReference type="Pfam" id="PF08489">
    <property type="entry name" value="TiaS_FLD"/>
    <property type="match status" value="1"/>
</dbReference>
<dbReference type="Pfam" id="PF23783">
    <property type="entry name" value="Zn_ribbon_TiaS"/>
    <property type="match status" value="1"/>
</dbReference>
<evidence type="ECO:0000259" key="9">
    <source>
        <dbReference type="Pfam" id="PF23783"/>
    </source>
</evidence>
<keyword evidence="5 6" id="KW-0067">ATP-binding</keyword>
<evidence type="ECO:0000313" key="11">
    <source>
        <dbReference type="Proteomes" id="UP001302662"/>
    </source>
</evidence>
<evidence type="ECO:0000256" key="2">
    <source>
        <dbReference type="ARBA" id="ARBA00022598"/>
    </source>
</evidence>
<dbReference type="GeneID" id="85197438"/>
<dbReference type="Gene3D" id="2.40.50.1010">
    <property type="match status" value="1"/>
</dbReference>
<dbReference type="EC" id="6.3.4.22" evidence="6"/>
<dbReference type="GO" id="GO:0005737">
    <property type="term" value="C:cytoplasm"/>
    <property type="evidence" value="ECO:0007669"/>
    <property type="project" value="UniProtKB-SubCell"/>
</dbReference>
<dbReference type="InterPro" id="IPR055394">
    <property type="entry name" value="Zn_ribbon_TiaS"/>
</dbReference>
<evidence type="ECO:0000256" key="1">
    <source>
        <dbReference type="ARBA" id="ARBA00022490"/>
    </source>
</evidence>
<accession>A0AA96VI94</accession>
<feature type="domain" description="TiaS FLD" evidence="7">
    <location>
        <begin position="151"/>
        <end position="273"/>
    </location>
</feature>
<keyword evidence="1 6" id="KW-0963">Cytoplasm</keyword>
<evidence type="ECO:0000256" key="3">
    <source>
        <dbReference type="ARBA" id="ARBA00022694"/>
    </source>
</evidence>
<dbReference type="InterPro" id="IPR053870">
    <property type="entry name" value="TiaS-like_TCKD"/>
</dbReference>
<reference evidence="10 11" key="1">
    <citation type="submission" date="2023-07" db="EMBL/GenBank/DDBJ databases">
        <title>Closed genome sequence of Methanimicrococcus sp. Es2.</title>
        <authorList>
            <person name="Protasov E."/>
            <person name="Platt K."/>
            <person name="Reeh H."/>
            <person name="Poehlein A."/>
            <person name="Daniel R."/>
            <person name="Brune A."/>
        </authorList>
    </citation>
    <scope>NUCLEOTIDE SEQUENCE [LARGE SCALE GENOMIC DNA]</scope>
    <source>
        <strain evidence="10 11">Es2</strain>
    </source>
</reference>
<keyword evidence="4 6" id="KW-0547">Nucleotide-binding</keyword>
<dbReference type="GO" id="GO:0002101">
    <property type="term" value="P:tRNA wobble cytosine modification"/>
    <property type="evidence" value="ECO:0007669"/>
    <property type="project" value="UniProtKB-UniRule"/>
</dbReference>
<dbReference type="CDD" id="cd04482">
    <property type="entry name" value="RPA2_OBF_like"/>
    <property type="match status" value="1"/>
</dbReference>
<dbReference type="InterPro" id="IPR024913">
    <property type="entry name" value="tRNA_Ile2__agm2C_synt"/>
</dbReference>
<dbReference type="GO" id="GO:0005524">
    <property type="term" value="F:ATP binding"/>
    <property type="evidence" value="ECO:0007669"/>
    <property type="project" value="UniProtKB-KW"/>
</dbReference>
<dbReference type="Gene3D" id="3.30.70.2200">
    <property type="match status" value="1"/>
</dbReference>
<feature type="domain" description="TiaS C-terminal zinc ribbon" evidence="9">
    <location>
        <begin position="372"/>
        <end position="412"/>
    </location>
</feature>
<dbReference type="InterPro" id="IPR013696">
    <property type="entry name" value="TiaS_FLD"/>
</dbReference>